<protein>
    <recommendedName>
        <fullName evidence="4">Flagellar FliJ protein</fullName>
    </recommendedName>
</protein>
<evidence type="ECO:0000313" key="3">
    <source>
        <dbReference type="Proteomes" id="UP000410984"/>
    </source>
</evidence>
<name>A0A509EMN4_9HYPH</name>
<evidence type="ECO:0000313" key="2">
    <source>
        <dbReference type="EMBL" id="VUD74934.1"/>
    </source>
</evidence>
<keyword evidence="1" id="KW-0175">Coiled coil</keyword>
<reference evidence="2 3" key="1">
    <citation type="submission" date="2019-06" db="EMBL/GenBank/DDBJ databases">
        <authorList>
            <person name="Rodrigo-Torres L."/>
            <person name="Arahal R. D."/>
            <person name="Lucena T."/>
        </authorList>
    </citation>
    <scope>NUCLEOTIDE SEQUENCE [LARGE SCALE GENOMIC DNA]</scope>
    <source>
        <strain evidence="2 3">SB0023/3</strain>
    </source>
</reference>
<proteinExistence type="predicted"/>
<keyword evidence="3" id="KW-1185">Reference proteome</keyword>
<evidence type="ECO:0008006" key="4">
    <source>
        <dbReference type="Google" id="ProtNLM"/>
    </source>
</evidence>
<dbReference type="AlphaFoldDB" id="A0A509EMN4"/>
<dbReference type="EMBL" id="CABFPH010000176">
    <property type="protein sequence ID" value="VUD74934.1"/>
    <property type="molecule type" value="Genomic_DNA"/>
</dbReference>
<gene>
    <name evidence="2" type="ORF">MET9862_05568</name>
</gene>
<feature type="coiled-coil region" evidence="1">
    <location>
        <begin position="7"/>
        <end position="90"/>
    </location>
</feature>
<organism evidence="2 3">
    <name type="scientific">Methylobacterium symbioticum</name>
    <dbReference type="NCBI Taxonomy" id="2584084"/>
    <lineage>
        <taxon>Bacteria</taxon>
        <taxon>Pseudomonadati</taxon>
        <taxon>Pseudomonadota</taxon>
        <taxon>Alphaproteobacteria</taxon>
        <taxon>Hyphomicrobiales</taxon>
        <taxon>Methylobacteriaceae</taxon>
        <taxon>Methylobacterium</taxon>
    </lineage>
</organism>
<dbReference type="RefSeq" id="WP_244612943.1">
    <property type="nucleotide sequence ID" value="NZ_CABFPH010000176.1"/>
</dbReference>
<dbReference type="Proteomes" id="UP000410984">
    <property type="component" value="Unassembled WGS sequence"/>
</dbReference>
<evidence type="ECO:0000256" key="1">
    <source>
        <dbReference type="SAM" id="Coils"/>
    </source>
</evidence>
<accession>A0A509EMN4</accession>
<sequence length="135" mass="14956">MAGDRRLERMERLVRVQEQMRRAAEIDLAATRERAAVLEADRAALLGSLGGGGFGHLLLEAANRRLRTLAAEATELEAQAARQAETLRERGLAGKRAEAMQERLEEAHQREAERRAILDRLDGIARPRAPDASLP</sequence>